<feature type="region of interest" description="Disordered" evidence="1">
    <location>
        <begin position="13"/>
        <end position="34"/>
    </location>
</feature>
<protein>
    <submittedName>
        <fullName evidence="2">Uncharacterized protein</fullName>
    </submittedName>
</protein>
<name>A0A9P6MGX6_9FUNG</name>
<proteinExistence type="predicted"/>
<dbReference type="EMBL" id="JAAAID010003250">
    <property type="protein sequence ID" value="KAF9999446.1"/>
    <property type="molecule type" value="Genomic_DNA"/>
</dbReference>
<organism evidence="2 3">
    <name type="scientific">Entomortierella chlamydospora</name>
    <dbReference type="NCBI Taxonomy" id="101097"/>
    <lineage>
        <taxon>Eukaryota</taxon>
        <taxon>Fungi</taxon>
        <taxon>Fungi incertae sedis</taxon>
        <taxon>Mucoromycota</taxon>
        <taxon>Mortierellomycotina</taxon>
        <taxon>Mortierellomycetes</taxon>
        <taxon>Mortierellales</taxon>
        <taxon>Mortierellaceae</taxon>
        <taxon>Entomortierella</taxon>
    </lineage>
</organism>
<evidence type="ECO:0000313" key="2">
    <source>
        <dbReference type="EMBL" id="KAF9999446.1"/>
    </source>
</evidence>
<sequence length="135" mass="15087">MFYPNQLIDFVAAQPKAPKPGEREKSKKRRFSSITSKAEALANDVCSDEDEYQDALKGVDALTAKRKTTDRETRDVERVDTDGVAESITDPNIKPSKGAPRRKRFKGCDELPKTKKSSKRVTFGQPKRLAKSASK</sequence>
<comment type="caution">
    <text evidence="2">The sequence shown here is derived from an EMBL/GenBank/DDBJ whole genome shotgun (WGS) entry which is preliminary data.</text>
</comment>
<feature type="compositionally biased region" description="Basic and acidic residues" evidence="1">
    <location>
        <begin position="67"/>
        <end position="81"/>
    </location>
</feature>
<evidence type="ECO:0000313" key="3">
    <source>
        <dbReference type="Proteomes" id="UP000703661"/>
    </source>
</evidence>
<dbReference type="Proteomes" id="UP000703661">
    <property type="component" value="Unassembled WGS sequence"/>
</dbReference>
<gene>
    <name evidence="2" type="ORF">BGZ80_006569</name>
</gene>
<accession>A0A9P6MGX6</accession>
<dbReference type="AlphaFoldDB" id="A0A9P6MGX6"/>
<evidence type="ECO:0000256" key="1">
    <source>
        <dbReference type="SAM" id="MobiDB-lite"/>
    </source>
</evidence>
<feature type="region of interest" description="Disordered" evidence="1">
    <location>
        <begin position="66"/>
        <end position="135"/>
    </location>
</feature>
<keyword evidence="3" id="KW-1185">Reference proteome</keyword>
<reference evidence="2" key="1">
    <citation type="journal article" date="2020" name="Fungal Divers.">
        <title>Resolving the Mortierellaceae phylogeny through synthesis of multi-gene phylogenetics and phylogenomics.</title>
        <authorList>
            <person name="Vandepol N."/>
            <person name="Liber J."/>
            <person name="Desiro A."/>
            <person name="Na H."/>
            <person name="Kennedy M."/>
            <person name="Barry K."/>
            <person name="Grigoriev I.V."/>
            <person name="Miller A.N."/>
            <person name="O'Donnell K."/>
            <person name="Stajich J.E."/>
            <person name="Bonito G."/>
        </authorList>
    </citation>
    <scope>NUCLEOTIDE SEQUENCE</scope>
    <source>
        <strain evidence="2">NRRL 2769</strain>
    </source>
</reference>